<evidence type="ECO:0000256" key="1">
    <source>
        <dbReference type="ARBA" id="ARBA00001946"/>
    </source>
</evidence>
<dbReference type="PANTHER" id="PTHR45138">
    <property type="entry name" value="REGULATORY COMPONENTS OF SENSORY TRANSDUCTION SYSTEM"/>
    <property type="match status" value="1"/>
</dbReference>
<comment type="cofactor">
    <cofactor evidence="1">
        <name>Mg(2+)</name>
        <dbReference type="ChEBI" id="CHEBI:18420"/>
    </cofactor>
</comment>
<gene>
    <name evidence="5" type="ORF">JI62_01230</name>
</gene>
<accession>A0A246S4X2</accession>
<organism evidence="5 6">
    <name type="scientific">Halomonas campaniensis</name>
    <dbReference type="NCBI Taxonomy" id="213554"/>
    <lineage>
        <taxon>Bacteria</taxon>
        <taxon>Pseudomonadati</taxon>
        <taxon>Pseudomonadota</taxon>
        <taxon>Gammaproteobacteria</taxon>
        <taxon>Oceanospirillales</taxon>
        <taxon>Halomonadaceae</taxon>
        <taxon>Halomonas</taxon>
    </lineage>
</organism>
<dbReference type="EC" id="2.7.7.65" evidence="2"/>
<dbReference type="Pfam" id="PF00990">
    <property type="entry name" value="GGDEF"/>
    <property type="match status" value="1"/>
</dbReference>
<dbReference type="NCBIfam" id="TIGR00254">
    <property type="entry name" value="GGDEF"/>
    <property type="match status" value="1"/>
</dbReference>
<name>A0A246S4X2_9GAMM</name>
<comment type="catalytic activity">
    <reaction evidence="3">
        <text>2 GTP = 3',3'-c-di-GMP + 2 diphosphate</text>
        <dbReference type="Rhea" id="RHEA:24898"/>
        <dbReference type="ChEBI" id="CHEBI:33019"/>
        <dbReference type="ChEBI" id="CHEBI:37565"/>
        <dbReference type="ChEBI" id="CHEBI:58805"/>
        <dbReference type="EC" id="2.7.7.65"/>
    </reaction>
</comment>
<dbReference type="EMBL" id="JPUA01000003">
    <property type="protein sequence ID" value="OWV31270.1"/>
    <property type="molecule type" value="Genomic_DNA"/>
</dbReference>
<dbReference type="RefSeq" id="WP_088698424.1">
    <property type="nucleotide sequence ID" value="NZ_JPUA01000003.1"/>
</dbReference>
<dbReference type="AlphaFoldDB" id="A0A246S4X2"/>
<dbReference type="Proteomes" id="UP000197334">
    <property type="component" value="Unassembled WGS sequence"/>
</dbReference>
<dbReference type="SUPFAM" id="SSF55073">
    <property type="entry name" value="Nucleotide cyclase"/>
    <property type="match status" value="1"/>
</dbReference>
<evidence type="ECO:0000313" key="5">
    <source>
        <dbReference type="EMBL" id="OWV31270.1"/>
    </source>
</evidence>
<dbReference type="CDD" id="cd01949">
    <property type="entry name" value="GGDEF"/>
    <property type="match status" value="1"/>
</dbReference>
<dbReference type="OrthoDB" id="9813903at2"/>
<reference evidence="5 6" key="1">
    <citation type="submission" date="2014-08" db="EMBL/GenBank/DDBJ databases">
        <title>Draft genome sequence of a novel L-asparaginase producing marine bacterium, Halomonas campaniensis.</title>
        <authorList>
            <person name="Sundarakrishnan B."/>
            <person name="Moushumi Priya A."/>
            <person name="Raman G."/>
            <person name="Sakthivel N."/>
            <person name="Park S."/>
            <person name="Jayachandran S."/>
        </authorList>
    </citation>
    <scope>NUCLEOTIDE SEQUENCE [LARGE SCALE GENOMIC DNA]</scope>
    <source>
        <strain evidence="5 6">SK03</strain>
    </source>
</reference>
<dbReference type="InterPro" id="IPR000160">
    <property type="entry name" value="GGDEF_dom"/>
</dbReference>
<comment type="caution">
    <text evidence="5">The sequence shown here is derived from an EMBL/GenBank/DDBJ whole genome shotgun (WGS) entry which is preliminary data.</text>
</comment>
<dbReference type="FunFam" id="3.30.70.270:FF:000001">
    <property type="entry name" value="Diguanylate cyclase domain protein"/>
    <property type="match status" value="1"/>
</dbReference>
<proteinExistence type="predicted"/>
<dbReference type="InterPro" id="IPR029787">
    <property type="entry name" value="Nucleotide_cyclase"/>
</dbReference>
<dbReference type="PROSITE" id="PS50887">
    <property type="entry name" value="GGDEF"/>
    <property type="match status" value="1"/>
</dbReference>
<dbReference type="GO" id="GO:0043709">
    <property type="term" value="P:cell adhesion involved in single-species biofilm formation"/>
    <property type="evidence" value="ECO:0007669"/>
    <property type="project" value="TreeGrafter"/>
</dbReference>
<evidence type="ECO:0000259" key="4">
    <source>
        <dbReference type="PROSITE" id="PS50887"/>
    </source>
</evidence>
<evidence type="ECO:0000256" key="2">
    <source>
        <dbReference type="ARBA" id="ARBA00012528"/>
    </source>
</evidence>
<keyword evidence="6" id="KW-1185">Reference proteome</keyword>
<dbReference type="GO" id="GO:0052621">
    <property type="term" value="F:diguanylate cyclase activity"/>
    <property type="evidence" value="ECO:0007669"/>
    <property type="project" value="UniProtKB-EC"/>
</dbReference>
<dbReference type="GO" id="GO:1902201">
    <property type="term" value="P:negative regulation of bacterial-type flagellum-dependent cell motility"/>
    <property type="evidence" value="ECO:0007669"/>
    <property type="project" value="TreeGrafter"/>
</dbReference>
<evidence type="ECO:0000256" key="3">
    <source>
        <dbReference type="ARBA" id="ARBA00034247"/>
    </source>
</evidence>
<protein>
    <recommendedName>
        <fullName evidence="2">diguanylate cyclase</fullName>
        <ecNumber evidence="2">2.7.7.65</ecNumber>
    </recommendedName>
</protein>
<dbReference type="GO" id="GO:0005886">
    <property type="term" value="C:plasma membrane"/>
    <property type="evidence" value="ECO:0007669"/>
    <property type="project" value="TreeGrafter"/>
</dbReference>
<feature type="domain" description="GGDEF" evidence="4">
    <location>
        <begin position="205"/>
        <end position="329"/>
    </location>
</feature>
<dbReference type="Gene3D" id="3.30.70.270">
    <property type="match status" value="1"/>
</dbReference>
<dbReference type="InterPro" id="IPR050469">
    <property type="entry name" value="Diguanylate_Cyclase"/>
</dbReference>
<dbReference type="InterPro" id="IPR043128">
    <property type="entry name" value="Rev_trsase/Diguanyl_cyclase"/>
</dbReference>
<dbReference type="PANTHER" id="PTHR45138:SF9">
    <property type="entry name" value="DIGUANYLATE CYCLASE DGCM-RELATED"/>
    <property type="match status" value="1"/>
</dbReference>
<evidence type="ECO:0000313" key="6">
    <source>
        <dbReference type="Proteomes" id="UP000197334"/>
    </source>
</evidence>
<dbReference type="SMART" id="SM00267">
    <property type="entry name" value="GGDEF"/>
    <property type="match status" value="1"/>
</dbReference>
<sequence>MLSSVCNKPDFFSCFDCDFNSVAKSLWECFPKEMMIVRVTERNHYIIEEIKHLQPAEFSNHLISVGKPFRNLLPSPLAEELIVNCTRCVKGGVPVNFEVAGGCFNTGGNQRSFRLLLFPIMHQPGVVSHLLCIVLNSDMTSMTQIATYSEQEVERRVIERTAELVATNLHLTYLATHDGLTQTYNRRHLLDLANTEFKRAARYGLSLCVMMLDIDHFKTINDEQGHAAGDHMLKTLAHAMRSTVRDWDLVGRYGGDEFIIILPETDIQGAQVIAERLSNTLQSARLSVSIGIATLELNDRCIDDLINRADHLLLNAKRNGRNRIECTSYALTA</sequence>